<feature type="non-terminal residue" evidence="2">
    <location>
        <position position="236"/>
    </location>
</feature>
<feature type="compositionally biased region" description="Basic and acidic residues" evidence="1">
    <location>
        <begin position="1"/>
        <end position="12"/>
    </location>
</feature>
<name>A0A2G6MSS2_9BACT</name>
<dbReference type="Proteomes" id="UP000231203">
    <property type="component" value="Unassembled WGS sequence"/>
</dbReference>
<dbReference type="EMBL" id="PDTI01000021">
    <property type="protein sequence ID" value="PIE63012.1"/>
    <property type="molecule type" value="Genomic_DNA"/>
</dbReference>
<gene>
    <name evidence="2" type="ORF">CSA25_02295</name>
</gene>
<evidence type="ECO:0000256" key="1">
    <source>
        <dbReference type="SAM" id="MobiDB-lite"/>
    </source>
</evidence>
<evidence type="ECO:0000313" key="3">
    <source>
        <dbReference type="Proteomes" id="UP000231203"/>
    </source>
</evidence>
<organism evidence="2 3">
    <name type="scientific">Desulfobacter postgatei</name>
    <dbReference type="NCBI Taxonomy" id="2293"/>
    <lineage>
        <taxon>Bacteria</taxon>
        <taxon>Pseudomonadati</taxon>
        <taxon>Thermodesulfobacteriota</taxon>
        <taxon>Desulfobacteria</taxon>
        <taxon>Desulfobacterales</taxon>
        <taxon>Desulfobacteraceae</taxon>
        <taxon>Desulfobacter</taxon>
    </lineage>
</organism>
<accession>A0A2G6MSS2</accession>
<dbReference type="AlphaFoldDB" id="A0A2G6MSS2"/>
<evidence type="ECO:0008006" key="4">
    <source>
        <dbReference type="Google" id="ProtNLM"/>
    </source>
</evidence>
<evidence type="ECO:0000313" key="2">
    <source>
        <dbReference type="EMBL" id="PIE63012.1"/>
    </source>
</evidence>
<feature type="region of interest" description="Disordered" evidence="1">
    <location>
        <begin position="1"/>
        <end position="20"/>
    </location>
</feature>
<sequence length="236" mass="26552">MDKMDRLEDTNKENFPTGDTSGISEGFFPVSAEYISLKENKKEKKASLLNFNGPVFEMVISVKGGVDIHLKQKKETRRLNVSAGMFFLCLNHSHSSCSITTKDREAKILHLFYSCDALYSFIGVKDLPPVNSKISTKTMELGIVQQPSPPMSTIVADLYFLIENKTDDKMYLTLKALELLWLFFSSDFSKTEKNINSNDLIAIRKSVVILKDNMESPPCLNELAKEVGMSASKFKV</sequence>
<proteinExistence type="predicted"/>
<protein>
    <recommendedName>
        <fullName evidence="4">AraC family transcriptional regulator</fullName>
    </recommendedName>
</protein>
<comment type="caution">
    <text evidence="2">The sequence shown here is derived from an EMBL/GenBank/DDBJ whole genome shotgun (WGS) entry which is preliminary data.</text>
</comment>
<reference evidence="2 3" key="1">
    <citation type="submission" date="2017-10" db="EMBL/GenBank/DDBJ databases">
        <title>Novel microbial diversity and functional potential in the marine mammal oral microbiome.</title>
        <authorList>
            <person name="Dudek N.K."/>
            <person name="Sun C.L."/>
            <person name="Burstein D."/>
            <person name="Kantor R.S."/>
            <person name="Aliaga Goltsman D.S."/>
            <person name="Bik E.M."/>
            <person name="Thomas B.C."/>
            <person name="Banfield J.F."/>
            <person name="Relman D.A."/>
        </authorList>
    </citation>
    <scope>NUCLEOTIDE SEQUENCE [LARGE SCALE GENOMIC DNA]</scope>
    <source>
        <strain evidence="2">DOLJORAL78_47_202</strain>
    </source>
</reference>